<dbReference type="Pfam" id="PF00069">
    <property type="entry name" value="Pkinase"/>
    <property type="match status" value="2"/>
</dbReference>
<keyword evidence="6 14" id="KW-0732">Signal</keyword>
<evidence type="ECO:0000256" key="2">
    <source>
        <dbReference type="ARBA" id="ARBA00012513"/>
    </source>
</evidence>
<feature type="region of interest" description="Disordered" evidence="12">
    <location>
        <begin position="134"/>
        <end position="177"/>
    </location>
</feature>
<evidence type="ECO:0000256" key="4">
    <source>
        <dbReference type="ARBA" id="ARBA00022679"/>
    </source>
</evidence>
<evidence type="ECO:0000256" key="1">
    <source>
        <dbReference type="ARBA" id="ARBA00004479"/>
    </source>
</evidence>
<dbReference type="Proteomes" id="UP001150925">
    <property type="component" value="Unassembled WGS sequence"/>
</dbReference>
<protein>
    <recommendedName>
        <fullName evidence="2">non-specific serine/threonine protein kinase</fullName>
        <ecNumber evidence="2">2.7.11.1</ecNumber>
    </recommendedName>
</protein>
<feature type="signal peptide" evidence="14">
    <location>
        <begin position="1"/>
        <end position="19"/>
    </location>
</feature>
<dbReference type="PROSITE" id="PS51392">
    <property type="entry name" value="KEN"/>
    <property type="match status" value="1"/>
</dbReference>
<evidence type="ECO:0000256" key="10">
    <source>
        <dbReference type="ARBA" id="ARBA00022989"/>
    </source>
</evidence>
<dbReference type="InterPro" id="IPR015943">
    <property type="entry name" value="WD40/YVTN_repeat-like_dom_sf"/>
</dbReference>
<evidence type="ECO:0000256" key="3">
    <source>
        <dbReference type="ARBA" id="ARBA00022527"/>
    </source>
</evidence>
<dbReference type="PROSITE" id="PS50011">
    <property type="entry name" value="PROTEIN_KINASE_DOM"/>
    <property type="match status" value="1"/>
</dbReference>
<dbReference type="PANTHER" id="PTHR13954">
    <property type="entry name" value="IRE1-RELATED"/>
    <property type="match status" value="1"/>
</dbReference>
<sequence length="1293" mass="143381">MWPLWVLAVFSVALTSHWAWNLLLWTGKCCYAQGEGGALSRWPAGPLSYASPWLGVAAETSPPYSPASPVSESQAQVASAGISNQLQYYTRIPPTAYFSEVVLLTTVDGHVSALNTTTGDVLWTQDTLGGPIVKNLPRTTTIRNQPVEDRTASRDDKGASQHDASTTTHGFDNTADDRGWVASAEATSAGDEPPLDEIHLVAPFGEGKIYQLHSNHMLIDSSLSIKELVEKSPSRSKGLMYLGSKRTKYFALELETGRVLRTFAMDDEQGKDGDPLGFFAAGQDGPAVGQDPRNAIYLARTEYRLRVFDFVSNRIKWNVVYSEFVPDSTFHLPADPRTQTEQRLQLFTTPTGTILARDTRTQQLVWSHRFDVPVNAVFDLWAFDTTSPWVVLRNPTHITSDSEETDRDAPRSNDDVDDDVSSGGMVAHVGLTEGGLYVYPETSNAATHLSKQIKVKKPSRVLEAPPRPHTTSHMSTTPESAMYSGKCEGPTFICPDEPDSHTHYNPPPDTKDTDGIVCSRGHLHHPVCLVGSYGVVGSKPSLSSRPVSSTQGPLSLPMLDHDIPSTVNVPLFQPSFSIPQYVSPDLLPWAPRGLPVLSTPPPQIGGAAGVPSLLWALGRFCYVLLGYYWIRLWRSVLFTIALFLVSGWWLAQHHQWTWPEMRDTVLPQLFHNPRNFVYRQILKPIFQSLVPPHQWSTFIPTEALPTIVLPNDGDPSTTNNSHLASLSDPPSDSLNGQDLSTTILPLPDPNEYTRRLGQLLISNHVLGRGSLGTCVYLAKFGADNVAVKQLLRANYDVARREVSILEASRGHPNVMQYRYCTQDEQFIYIALDLCQASLFDLIRAPPRSLLGQTLAMMCPRQALRGIIEGLHFLHGCNIVHRDIKPQNVLVHSPILHQLMHNAEQNRSVGTDDSTESSEGGEPGEVELTAYLADLPHVRSSTNPLQLRLLLSDFGLCKRLDKGQNTFFNTTVRGAGTLGWRAPECIHDPSRLNQLALQDSSGPLDTTSRDRSYSSSSPGSKPNSGINLVSDSVGDATTAGSAKITPSTPDSPPSVVSGEPGKSAFPANGQNPSSLKLTKAVDVFSTGCVFYFFLTRGQHPFGDELIRDYRISQGLADFSALDPLTMDSAVEAKDLIEQMVSHDPLNRPTTGEVLQHPYFWSYEKRLEFLYKVSDCLRIKAKSPQSELAQDLEADREAVIGQDWFQPLDTPIQLSIKERRGFDTTRIQTLLTAIRNKGVHYSEASPRVKRIYRSYPDGYYDYFSTKFPRFFLHVYRFASRHADLYKDEVLCQYFH</sequence>
<dbReference type="PANTHER" id="PTHR13954:SF6">
    <property type="entry name" value="NON-SPECIFIC SERINE_THREONINE PROTEIN KINASE"/>
    <property type="match status" value="1"/>
</dbReference>
<evidence type="ECO:0000256" key="7">
    <source>
        <dbReference type="ARBA" id="ARBA00022741"/>
    </source>
</evidence>
<evidence type="ECO:0000256" key="6">
    <source>
        <dbReference type="ARBA" id="ARBA00022729"/>
    </source>
</evidence>
<feature type="region of interest" description="Disordered" evidence="12">
    <location>
        <begin position="462"/>
        <end position="483"/>
    </location>
</feature>
<dbReference type="GO" id="GO:0006397">
    <property type="term" value="P:mRNA processing"/>
    <property type="evidence" value="ECO:0007669"/>
    <property type="project" value="InterPro"/>
</dbReference>
<evidence type="ECO:0000259" key="15">
    <source>
        <dbReference type="PROSITE" id="PS50011"/>
    </source>
</evidence>
<evidence type="ECO:0000256" key="8">
    <source>
        <dbReference type="ARBA" id="ARBA00022777"/>
    </source>
</evidence>
<dbReference type="OrthoDB" id="63989at2759"/>
<feature type="compositionally biased region" description="Polar residues" evidence="12">
    <location>
        <begin position="162"/>
        <end position="171"/>
    </location>
</feature>
<comment type="caution">
    <text evidence="17">The sequence shown here is derived from an EMBL/GenBank/DDBJ whole genome shotgun (WGS) entry which is preliminary data.</text>
</comment>
<evidence type="ECO:0000256" key="11">
    <source>
        <dbReference type="ARBA" id="ARBA00023136"/>
    </source>
</evidence>
<dbReference type="InterPro" id="IPR008271">
    <property type="entry name" value="Ser/Thr_kinase_AS"/>
</dbReference>
<keyword evidence="8 17" id="KW-0418">Kinase</keyword>
<dbReference type="GO" id="GO:0036498">
    <property type="term" value="P:IRE1-mediated unfolded protein response"/>
    <property type="evidence" value="ECO:0007669"/>
    <property type="project" value="UniProtKB-ARBA"/>
</dbReference>
<dbReference type="SMART" id="SM00580">
    <property type="entry name" value="PUG"/>
    <property type="match status" value="1"/>
</dbReference>
<dbReference type="SMART" id="SM00564">
    <property type="entry name" value="PQQ"/>
    <property type="match status" value="2"/>
</dbReference>
<feature type="domain" description="KEN" evidence="16">
    <location>
        <begin position="1161"/>
        <end position="1293"/>
    </location>
</feature>
<dbReference type="InterPro" id="IPR010513">
    <property type="entry name" value="KEN_dom"/>
</dbReference>
<keyword evidence="11 13" id="KW-0472">Membrane</keyword>
<dbReference type="SMART" id="SM00220">
    <property type="entry name" value="S_TKc"/>
    <property type="match status" value="1"/>
</dbReference>
<keyword evidence="3" id="KW-0723">Serine/threonine-protein kinase</keyword>
<accession>A0A9W8AT10</accession>
<dbReference type="InterPro" id="IPR011009">
    <property type="entry name" value="Kinase-like_dom_sf"/>
</dbReference>
<dbReference type="InterPro" id="IPR018391">
    <property type="entry name" value="PQQ_b-propeller_rpt"/>
</dbReference>
<dbReference type="Gene3D" id="3.30.200.20">
    <property type="entry name" value="Phosphorylase Kinase, domain 1"/>
    <property type="match status" value="1"/>
</dbReference>
<feature type="compositionally biased region" description="Basic and acidic residues" evidence="12">
    <location>
        <begin position="146"/>
        <end position="160"/>
    </location>
</feature>
<feature type="transmembrane region" description="Helical" evidence="13">
    <location>
        <begin position="632"/>
        <end position="651"/>
    </location>
</feature>
<dbReference type="Gene3D" id="2.130.10.10">
    <property type="entry name" value="YVTN repeat-like/Quinoprotein amine dehydrogenase"/>
    <property type="match status" value="1"/>
</dbReference>
<comment type="subcellular location">
    <subcellularLocation>
        <location evidence="1">Membrane</location>
        <topology evidence="1">Single-pass type I membrane protein</topology>
    </subcellularLocation>
</comment>
<dbReference type="Gene3D" id="1.20.1440.180">
    <property type="entry name" value="KEN domain"/>
    <property type="match status" value="1"/>
</dbReference>
<feature type="chain" id="PRO_5040733446" description="non-specific serine/threonine protein kinase" evidence="14">
    <location>
        <begin position="20"/>
        <end position="1293"/>
    </location>
</feature>
<dbReference type="GO" id="GO:0004674">
    <property type="term" value="F:protein serine/threonine kinase activity"/>
    <property type="evidence" value="ECO:0007669"/>
    <property type="project" value="UniProtKB-KW"/>
</dbReference>
<keyword evidence="4 17" id="KW-0808">Transferase</keyword>
<reference evidence="17" key="1">
    <citation type="submission" date="2022-07" db="EMBL/GenBank/DDBJ databases">
        <title>Phylogenomic reconstructions and comparative analyses of Kickxellomycotina fungi.</title>
        <authorList>
            <person name="Reynolds N.K."/>
            <person name="Stajich J.E."/>
            <person name="Barry K."/>
            <person name="Grigoriev I.V."/>
            <person name="Crous P."/>
            <person name="Smith M.E."/>
        </authorList>
    </citation>
    <scope>NUCLEOTIDE SEQUENCE</scope>
    <source>
        <strain evidence="17">RSA 1196</strain>
    </source>
</reference>
<dbReference type="GO" id="GO:0005524">
    <property type="term" value="F:ATP binding"/>
    <property type="evidence" value="ECO:0007669"/>
    <property type="project" value="UniProtKB-KW"/>
</dbReference>
<dbReference type="InterPro" id="IPR045133">
    <property type="entry name" value="IRE1/2-like"/>
</dbReference>
<feature type="domain" description="Protein kinase" evidence="15">
    <location>
        <begin position="760"/>
        <end position="1158"/>
    </location>
</feature>
<dbReference type="GO" id="GO:0051082">
    <property type="term" value="F:unfolded protein binding"/>
    <property type="evidence" value="ECO:0007669"/>
    <property type="project" value="TreeGrafter"/>
</dbReference>
<keyword evidence="7" id="KW-0547">Nucleotide-binding</keyword>
<feature type="compositionally biased region" description="Low complexity" evidence="12">
    <location>
        <begin position="1044"/>
        <end position="1056"/>
    </location>
</feature>
<dbReference type="GO" id="GO:1990604">
    <property type="term" value="C:IRE1-TRAF2-ASK1 complex"/>
    <property type="evidence" value="ECO:0007669"/>
    <property type="project" value="TreeGrafter"/>
</dbReference>
<dbReference type="InterPro" id="IPR038357">
    <property type="entry name" value="KEN_sf"/>
</dbReference>
<evidence type="ECO:0000256" key="5">
    <source>
        <dbReference type="ARBA" id="ARBA00022692"/>
    </source>
</evidence>
<dbReference type="PROSITE" id="PS00108">
    <property type="entry name" value="PROTEIN_KINASE_ST"/>
    <property type="match status" value="1"/>
</dbReference>
<feature type="compositionally biased region" description="Low complexity" evidence="12">
    <location>
        <begin position="1012"/>
        <end position="1024"/>
    </location>
</feature>
<dbReference type="Gene3D" id="1.10.510.10">
    <property type="entry name" value="Transferase(Phosphotransferase) domain 1"/>
    <property type="match status" value="1"/>
</dbReference>
<proteinExistence type="predicted"/>
<dbReference type="Pfam" id="PF06479">
    <property type="entry name" value="Ribonuc_2-5A"/>
    <property type="match status" value="1"/>
</dbReference>
<feature type="region of interest" description="Disordered" evidence="12">
    <location>
        <begin position="902"/>
        <end position="922"/>
    </location>
</feature>
<dbReference type="SUPFAM" id="SSF50998">
    <property type="entry name" value="Quinoprotein alcohol dehydrogenase-like"/>
    <property type="match status" value="1"/>
</dbReference>
<evidence type="ECO:0000313" key="18">
    <source>
        <dbReference type="Proteomes" id="UP001150925"/>
    </source>
</evidence>
<feature type="transmembrane region" description="Helical" evidence="13">
    <location>
        <begin position="604"/>
        <end position="625"/>
    </location>
</feature>
<dbReference type="InterPro" id="IPR011047">
    <property type="entry name" value="Quinoprotein_ADH-like_sf"/>
</dbReference>
<evidence type="ECO:0000256" key="9">
    <source>
        <dbReference type="ARBA" id="ARBA00022840"/>
    </source>
</evidence>
<dbReference type="InterPro" id="IPR000719">
    <property type="entry name" value="Prot_kinase_dom"/>
</dbReference>
<feature type="compositionally biased region" description="Polar residues" evidence="12">
    <location>
        <begin position="469"/>
        <end position="479"/>
    </location>
</feature>
<dbReference type="SUPFAM" id="SSF56112">
    <property type="entry name" value="Protein kinase-like (PK-like)"/>
    <property type="match status" value="1"/>
</dbReference>
<dbReference type="EMBL" id="JANBPY010000288">
    <property type="protein sequence ID" value="KAJ1967747.1"/>
    <property type="molecule type" value="Genomic_DNA"/>
</dbReference>
<keyword evidence="9" id="KW-0067">ATP-binding</keyword>
<evidence type="ECO:0000256" key="14">
    <source>
        <dbReference type="SAM" id="SignalP"/>
    </source>
</evidence>
<keyword evidence="5 13" id="KW-0812">Transmembrane</keyword>
<evidence type="ECO:0000259" key="16">
    <source>
        <dbReference type="PROSITE" id="PS51392"/>
    </source>
</evidence>
<gene>
    <name evidence="17" type="primary">IRE1</name>
    <name evidence="17" type="ORF">IWQ62_001661</name>
</gene>
<dbReference type="EC" id="2.7.11.1" evidence="2"/>
<dbReference type="GO" id="GO:0004521">
    <property type="term" value="F:RNA endonuclease activity"/>
    <property type="evidence" value="ECO:0007669"/>
    <property type="project" value="InterPro"/>
</dbReference>
<organism evidence="17 18">
    <name type="scientific">Dispira parvispora</name>
    <dbReference type="NCBI Taxonomy" id="1520584"/>
    <lineage>
        <taxon>Eukaryota</taxon>
        <taxon>Fungi</taxon>
        <taxon>Fungi incertae sedis</taxon>
        <taxon>Zoopagomycota</taxon>
        <taxon>Kickxellomycotina</taxon>
        <taxon>Dimargaritomycetes</taxon>
        <taxon>Dimargaritales</taxon>
        <taxon>Dimargaritaceae</taxon>
        <taxon>Dispira</taxon>
    </lineage>
</organism>
<evidence type="ECO:0000256" key="13">
    <source>
        <dbReference type="SAM" id="Phobius"/>
    </source>
</evidence>
<dbReference type="FunFam" id="3.30.200.20:FF:000077">
    <property type="entry name" value="Putative Serine/threonine-protein kinase/endoribonuclease IRE1"/>
    <property type="match status" value="1"/>
</dbReference>
<name>A0A9W8AT10_9FUNG</name>
<evidence type="ECO:0000313" key="17">
    <source>
        <dbReference type="EMBL" id="KAJ1967747.1"/>
    </source>
</evidence>
<keyword evidence="18" id="KW-1185">Reference proteome</keyword>
<dbReference type="GO" id="GO:0070059">
    <property type="term" value="P:intrinsic apoptotic signaling pathway in response to endoplasmic reticulum stress"/>
    <property type="evidence" value="ECO:0007669"/>
    <property type="project" value="TreeGrafter"/>
</dbReference>
<evidence type="ECO:0000256" key="12">
    <source>
        <dbReference type="SAM" id="MobiDB-lite"/>
    </source>
</evidence>
<keyword evidence="10 13" id="KW-1133">Transmembrane helix</keyword>
<feature type="region of interest" description="Disordered" evidence="12">
    <location>
        <begin position="996"/>
        <end position="1070"/>
    </location>
</feature>
<feature type="region of interest" description="Disordered" evidence="12">
    <location>
        <begin position="400"/>
        <end position="422"/>
    </location>
</feature>